<dbReference type="SUPFAM" id="SSF47384">
    <property type="entry name" value="Homodimeric domain of signal transducing histidine kinase"/>
    <property type="match status" value="1"/>
</dbReference>
<dbReference type="SMART" id="SM00448">
    <property type="entry name" value="REC"/>
    <property type="match status" value="2"/>
</dbReference>
<dbReference type="PROSITE" id="PS50109">
    <property type="entry name" value="HIS_KIN"/>
    <property type="match status" value="1"/>
</dbReference>
<dbReference type="PROSITE" id="PS50112">
    <property type="entry name" value="PAS"/>
    <property type="match status" value="2"/>
</dbReference>
<evidence type="ECO:0000256" key="4">
    <source>
        <dbReference type="ARBA" id="ARBA00022679"/>
    </source>
</evidence>
<evidence type="ECO:0000256" key="10">
    <source>
        <dbReference type="SAM" id="Coils"/>
    </source>
</evidence>
<organism evidence="15 16">
    <name type="scientific">Geothrix rubra</name>
    <dbReference type="NCBI Taxonomy" id="2927977"/>
    <lineage>
        <taxon>Bacteria</taxon>
        <taxon>Pseudomonadati</taxon>
        <taxon>Acidobacteriota</taxon>
        <taxon>Holophagae</taxon>
        <taxon>Holophagales</taxon>
        <taxon>Holophagaceae</taxon>
        <taxon>Geothrix</taxon>
    </lineage>
</organism>
<feature type="coiled-coil region" evidence="10">
    <location>
        <begin position="499"/>
        <end position="526"/>
    </location>
</feature>
<keyword evidence="3 9" id="KW-0597">Phosphoprotein</keyword>
<dbReference type="InterPro" id="IPR001610">
    <property type="entry name" value="PAC"/>
</dbReference>
<evidence type="ECO:0000256" key="3">
    <source>
        <dbReference type="ARBA" id="ARBA00022553"/>
    </source>
</evidence>
<dbReference type="InterPro" id="IPR036097">
    <property type="entry name" value="HisK_dim/P_sf"/>
</dbReference>
<feature type="domain" description="Response regulatory" evidence="12">
    <location>
        <begin position="765"/>
        <end position="880"/>
    </location>
</feature>
<dbReference type="InterPro" id="IPR013767">
    <property type="entry name" value="PAS_fold"/>
</dbReference>
<dbReference type="InterPro" id="IPR035965">
    <property type="entry name" value="PAS-like_dom_sf"/>
</dbReference>
<feature type="domain" description="Histidine kinase" evidence="11">
    <location>
        <begin position="535"/>
        <end position="744"/>
    </location>
</feature>
<dbReference type="SUPFAM" id="SSF55874">
    <property type="entry name" value="ATPase domain of HSP90 chaperone/DNA topoisomerase II/histidine kinase"/>
    <property type="match status" value="1"/>
</dbReference>
<dbReference type="CDD" id="cd00082">
    <property type="entry name" value="HisKA"/>
    <property type="match status" value="1"/>
</dbReference>
<dbReference type="PANTHER" id="PTHR43065:SF42">
    <property type="entry name" value="TWO-COMPONENT SENSOR PPRA"/>
    <property type="match status" value="1"/>
</dbReference>
<keyword evidence="5" id="KW-0547">Nucleotide-binding</keyword>
<reference evidence="15 16" key="1">
    <citation type="journal article" date="2023" name="Antonie Van Leeuwenhoek">
        <title>Mesoterricola silvestris gen. nov., sp. nov., Mesoterricola sediminis sp. nov., Geothrix oryzae sp. nov., Geothrix edaphica sp. nov., Geothrix rubra sp. nov., and Geothrix limicola sp. nov., six novel members of Acidobacteriota isolated from soils.</title>
        <authorList>
            <person name="Itoh H."/>
            <person name="Sugisawa Y."/>
            <person name="Mise K."/>
            <person name="Xu Z."/>
            <person name="Kuniyasu M."/>
            <person name="Ushijima N."/>
            <person name="Kawano K."/>
            <person name="Kobayashi E."/>
            <person name="Shiratori Y."/>
            <person name="Masuda Y."/>
            <person name="Senoo K."/>
        </authorList>
    </citation>
    <scope>NUCLEOTIDE SEQUENCE [LARGE SCALE GENOMIC DNA]</scope>
    <source>
        <strain evidence="15 16">Red803</strain>
    </source>
</reference>
<evidence type="ECO:0000256" key="7">
    <source>
        <dbReference type="ARBA" id="ARBA00022840"/>
    </source>
</evidence>
<evidence type="ECO:0000259" key="14">
    <source>
        <dbReference type="PROSITE" id="PS50113"/>
    </source>
</evidence>
<keyword evidence="8" id="KW-0902">Two-component regulatory system</keyword>
<feature type="modified residue" description="4-aspartylphosphate" evidence="9">
    <location>
        <position position="57"/>
    </location>
</feature>
<feature type="modified residue" description="4-aspartylphosphate" evidence="9">
    <location>
        <position position="815"/>
    </location>
</feature>
<dbReference type="Gene3D" id="1.10.287.130">
    <property type="match status" value="1"/>
</dbReference>
<dbReference type="InterPro" id="IPR005467">
    <property type="entry name" value="His_kinase_dom"/>
</dbReference>
<dbReference type="InterPro" id="IPR011006">
    <property type="entry name" value="CheY-like_superfamily"/>
</dbReference>
<keyword evidence="6 15" id="KW-0418">Kinase</keyword>
<dbReference type="InterPro" id="IPR000014">
    <property type="entry name" value="PAS"/>
</dbReference>
<evidence type="ECO:0000256" key="8">
    <source>
        <dbReference type="ARBA" id="ARBA00023012"/>
    </source>
</evidence>
<accession>A0ABQ5Q8C7</accession>
<dbReference type="SMART" id="SM00387">
    <property type="entry name" value="HATPase_c"/>
    <property type="match status" value="1"/>
</dbReference>
<dbReference type="PANTHER" id="PTHR43065">
    <property type="entry name" value="SENSOR HISTIDINE KINASE"/>
    <property type="match status" value="1"/>
</dbReference>
<evidence type="ECO:0000256" key="9">
    <source>
        <dbReference type="PROSITE-ProRule" id="PRU00169"/>
    </source>
</evidence>
<feature type="domain" description="PAC" evidence="14">
    <location>
        <begin position="214"/>
        <end position="264"/>
    </location>
</feature>
<feature type="domain" description="PAS" evidence="13">
    <location>
        <begin position="391"/>
        <end position="461"/>
    </location>
</feature>
<dbReference type="Pfam" id="PF13188">
    <property type="entry name" value="PAS_8"/>
    <property type="match status" value="2"/>
</dbReference>
<dbReference type="InterPro" id="IPR004358">
    <property type="entry name" value="Sig_transdc_His_kin-like_C"/>
</dbReference>
<dbReference type="CDD" id="cd00156">
    <property type="entry name" value="REC"/>
    <property type="match status" value="1"/>
</dbReference>
<dbReference type="EMBL" id="BSDD01000004">
    <property type="protein sequence ID" value="GLH70601.1"/>
    <property type="molecule type" value="Genomic_DNA"/>
</dbReference>
<comment type="caution">
    <text evidence="15">The sequence shown here is derived from an EMBL/GenBank/DDBJ whole genome shotgun (WGS) entry which is preliminary data.</text>
</comment>
<dbReference type="Pfam" id="PF00989">
    <property type="entry name" value="PAS"/>
    <property type="match status" value="1"/>
</dbReference>
<protein>
    <recommendedName>
        <fullName evidence="2">histidine kinase</fullName>
        <ecNumber evidence="2">2.7.13.3</ecNumber>
    </recommendedName>
</protein>
<dbReference type="SMART" id="SM00091">
    <property type="entry name" value="PAS"/>
    <property type="match status" value="2"/>
</dbReference>
<dbReference type="PRINTS" id="PR00344">
    <property type="entry name" value="BCTRLSENSOR"/>
</dbReference>
<dbReference type="CDD" id="cd00130">
    <property type="entry name" value="PAS"/>
    <property type="match status" value="2"/>
</dbReference>
<dbReference type="Pfam" id="PF02518">
    <property type="entry name" value="HATPase_c"/>
    <property type="match status" value="1"/>
</dbReference>
<dbReference type="InterPro" id="IPR000700">
    <property type="entry name" value="PAS-assoc_C"/>
</dbReference>
<dbReference type="Gene3D" id="3.30.450.20">
    <property type="entry name" value="PAS domain"/>
    <property type="match status" value="3"/>
</dbReference>
<dbReference type="Gene3D" id="3.30.565.10">
    <property type="entry name" value="Histidine kinase-like ATPase, C-terminal domain"/>
    <property type="match status" value="1"/>
</dbReference>
<dbReference type="GO" id="GO:0016301">
    <property type="term" value="F:kinase activity"/>
    <property type="evidence" value="ECO:0007669"/>
    <property type="project" value="UniProtKB-KW"/>
</dbReference>
<dbReference type="Pfam" id="PF00072">
    <property type="entry name" value="Response_reg"/>
    <property type="match status" value="2"/>
</dbReference>
<gene>
    <name evidence="15" type="ORF">GETHPA_21340</name>
</gene>
<evidence type="ECO:0000256" key="1">
    <source>
        <dbReference type="ARBA" id="ARBA00000085"/>
    </source>
</evidence>
<dbReference type="Proteomes" id="UP001165089">
    <property type="component" value="Unassembled WGS sequence"/>
</dbReference>
<evidence type="ECO:0000313" key="15">
    <source>
        <dbReference type="EMBL" id="GLH70601.1"/>
    </source>
</evidence>
<dbReference type="InterPro" id="IPR036890">
    <property type="entry name" value="HATPase_C_sf"/>
</dbReference>
<dbReference type="InterPro" id="IPR003661">
    <property type="entry name" value="HisK_dim/P_dom"/>
</dbReference>
<proteinExistence type="predicted"/>
<comment type="catalytic activity">
    <reaction evidence="1">
        <text>ATP + protein L-histidine = ADP + protein N-phospho-L-histidine.</text>
        <dbReference type="EC" id="2.7.13.3"/>
    </reaction>
</comment>
<keyword evidence="16" id="KW-1185">Reference proteome</keyword>
<dbReference type="EC" id="2.7.13.3" evidence="2"/>
<feature type="domain" description="PAS" evidence="13">
    <location>
        <begin position="161"/>
        <end position="209"/>
    </location>
</feature>
<dbReference type="PROSITE" id="PS50110">
    <property type="entry name" value="RESPONSE_REGULATORY"/>
    <property type="match status" value="2"/>
</dbReference>
<dbReference type="SUPFAM" id="SSF55785">
    <property type="entry name" value="PYP-like sensor domain (PAS domain)"/>
    <property type="match status" value="3"/>
</dbReference>
<evidence type="ECO:0000256" key="6">
    <source>
        <dbReference type="ARBA" id="ARBA00022777"/>
    </source>
</evidence>
<dbReference type="SMART" id="SM00086">
    <property type="entry name" value="PAC"/>
    <property type="match status" value="1"/>
</dbReference>
<dbReference type="RefSeq" id="WP_285725980.1">
    <property type="nucleotide sequence ID" value="NZ_BSDD01000004.1"/>
</dbReference>
<evidence type="ECO:0000256" key="2">
    <source>
        <dbReference type="ARBA" id="ARBA00012438"/>
    </source>
</evidence>
<keyword evidence="4" id="KW-0808">Transferase</keyword>
<evidence type="ECO:0000313" key="16">
    <source>
        <dbReference type="Proteomes" id="UP001165089"/>
    </source>
</evidence>
<evidence type="ECO:0000259" key="13">
    <source>
        <dbReference type="PROSITE" id="PS50112"/>
    </source>
</evidence>
<dbReference type="SMART" id="SM00388">
    <property type="entry name" value="HisKA"/>
    <property type="match status" value="1"/>
</dbReference>
<dbReference type="InterPro" id="IPR003594">
    <property type="entry name" value="HATPase_dom"/>
</dbReference>
<feature type="domain" description="Response regulatory" evidence="12">
    <location>
        <begin position="6"/>
        <end position="122"/>
    </location>
</feature>
<dbReference type="NCBIfam" id="TIGR00229">
    <property type="entry name" value="sensory_box"/>
    <property type="match status" value="2"/>
</dbReference>
<evidence type="ECO:0000256" key="5">
    <source>
        <dbReference type="ARBA" id="ARBA00022741"/>
    </source>
</evidence>
<name>A0ABQ5Q8C7_9BACT</name>
<keyword evidence="7" id="KW-0067">ATP-binding</keyword>
<dbReference type="Gene3D" id="3.40.50.2300">
    <property type="match status" value="2"/>
</dbReference>
<evidence type="ECO:0000259" key="11">
    <source>
        <dbReference type="PROSITE" id="PS50109"/>
    </source>
</evidence>
<dbReference type="SUPFAM" id="SSF52172">
    <property type="entry name" value="CheY-like"/>
    <property type="match status" value="2"/>
</dbReference>
<dbReference type="PROSITE" id="PS50113">
    <property type="entry name" value="PAC"/>
    <property type="match status" value="1"/>
</dbReference>
<evidence type="ECO:0000259" key="12">
    <source>
        <dbReference type="PROSITE" id="PS50110"/>
    </source>
</evidence>
<keyword evidence="10" id="KW-0175">Coiled coil</keyword>
<dbReference type="InterPro" id="IPR001789">
    <property type="entry name" value="Sig_transdc_resp-reg_receiver"/>
</dbReference>
<sequence>MTDPLRLLVIEDSEADFLLVQRSLKQHEVEALFHRVQSYAELSRALEDRGWDAILSDYNVPGMDFRTILGLIRNEAPDLPVLLVSGSIGEEEAIELLHRGLSDYVLKDRPTRLAGALRHSLETARVRKAQRSAEAALQESEARFATIFRSSPLAIGLSRMADGKLAEVNEAFLEIVGRPREAVIGQTTVGLGLFEHPEDRARMIQRVQRDGRIQNFQFQNRKPDGSLRDFLLSGERIQLGGELYMLGMVSDITPLKATERALQASELRYRRLFEGMSEAFAHCRLILEEGRAPDWEYLAVNPTYGRITGLGDVTGRRMSEVLPSLPTDAPDVVASLRRVAESGLPTKFETFVPPLGRWLSVSAYCPVTGEFVVMLEDISDRKLAEQALQASEARFLAVFKASPVGIMLSNLADGGIIDANPAFLGLIGRSLEEVLGRSTLELGLWVRPEQRQDTLRLIRETGRVPAMDVELQSGSVDTASVIWSTELVQLGGESILVNLVQDQTARRRAEEEHRRLEAEVAHAQKLESLGALAGGISHDMNNVLAAIMALGSMLRETHQEVPGIAKAMDTLLHAAGRGRDLVKGLTNFARKDILEPQPMDLNEVVRKDAALLHRTTLQKVAVELALAEGLPNVMGDPSAISNALMNLCVNALDAMPGGGRLTLATRRGPGGTVELLVEDTGEGMPPEVAQRAMEPFFTTKPIGKGTGLGLALVYGVMKSHGGRVEIRSAPGEGTGITLSFPELSEGPPPAIEEEPSRARTGRRFRILLVDDDDLIRNTVPEMLESLGHEVAAVMGGLPALQLLQSGYEPDLVILDLSMPGMDGEETLERLRLLKPDLPVLLATGYRDERSGRIFDQFERVDLIMKPFSLMDLRVKLGQMG</sequence>